<keyword evidence="1" id="KW-0677">Repeat</keyword>
<dbReference type="PROSITE" id="PS50853">
    <property type="entry name" value="FN3"/>
    <property type="match status" value="3"/>
</dbReference>
<dbReference type="Gene3D" id="2.60.40.10">
    <property type="entry name" value="Immunoglobulins"/>
    <property type="match status" value="4"/>
</dbReference>
<dbReference type="STRING" id="395495.Lcho_2202"/>
<dbReference type="eggNOG" id="COG4733">
    <property type="taxonomic scope" value="Bacteria"/>
</dbReference>
<dbReference type="InterPro" id="IPR036116">
    <property type="entry name" value="FN3_sf"/>
</dbReference>
<feature type="domain" description="Fibronectin type-III" evidence="3">
    <location>
        <begin position="537"/>
        <end position="622"/>
    </location>
</feature>
<evidence type="ECO:0000313" key="4">
    <source>
        <dbReference type="EMBL" id="ACB34468.1"/>
    </source>
</evidence>
<dbReference type="SUPFAM" id="SSF49265">
    <property type="entry name" value="Fibronectin type III"/>
    <property type="match status" value="2"/>
</dbReference>
<dbReference type="AlphaFoldDB" id="B1Y3E0"/>
<organism evidence="4 5">
    <name type="scientific">Leptothrix cholodnii (strain ATCC 51168 / LMG 8142 / SP-6)</name>
    <name type="common">Leptothrix discophora (strain SP-6)</name>
    <dbReference type="NCBI Taxonomy" id="395495"/>
    <lineage>
        <taxon>Bacteria</taxon>
        <taxon>Pseudomonadati</taxon>
        <taxon>Pseudomonadota</taxon>
        <taxon>Betaproteobacteria</taxon>
        <taxon>Burkholderiales</taxon>
        <taxon>Sphaerotilaceae</taxon>
        <taxon>Leptothrix</taxon>
    </lineage>
</organism>
<proteinExistence type="predicted"/>
<reference evidence="4 5" key="1">
    <citation type="submission" date="2008-03" db="EMBL/GenBank/DDBJ databases">
        <title>Complete sequence of Leptothrix cholodnii SP-6.</title>
        <authorList>
            <consortium name="US DOE Joint Genome Institute"/>
            <person name="Copeland A."/>
            <person name="Lucas S."/>
            <person name="Lapidus A."/>
            <person name="Glavina del Rio T."/>
            <person name="Dalin E."/>
            <person name="Tice H."/>
            <person name="Bruce D."/>
            <person name="Goodwin L."/>
            <person name="Pitluck S."/>
            <person name="Chertkov O."/>
            <person name="Brettin T."/>
            <person name="Detter J.C."/>
            <person name="Han C."/>
            <person name="Kuske C.R."/>
            <person name="Schmutz J."/>
            <person name="Larimer F."/>
            <person name="Land M."/>
            <person name="Hauser L."/>
            <person name="Kyrpides N."/>
            <person name="Lykidis A."/>
            <person name="Emerson D."/>
            <person name="Richardson P."/>
        </authorList>
    </citation>
    <scope>NUCLEOTIDE SEQUENCE [LARGE SCALE GENOMIC DNA]</scope>
    <source>
        <strain evidence="5">ATCC 51168 / LMG 8142 / SP-6</strain>
    </source>
</reference>
<keyword evidence="2" id="KW-0732">Signal</keyword>
<dbReference type="Pfam" id="PF00041">
    <property type="entry name" value="fn3"/>
    <property type="match status" value="1"/>
</dbReference>
<dbReference type="InterPro" id="IPR003961">
    <property type="entry name" value="FN3_dom"/>
</dbReference>
<evidence type="ECO:0000256" key="2">
    <source>
        <dbReference type="SAM" id="SignalP"/>
    </source>
</evidence>
<dbReference type="PANTHER" id="PTHR46708">
    <property type="entry name" value="TENASCIN"/>
    <property type="match status" value="1"/>
</dbReference>
<sequence precursor="true">MKRTLLALLAVTALDMFAAQAAMAQAASCALANGGNGASPISTGPTNTLNGFSTFVASGGTALELCTDPAFCFFDPVVEGNLFSEQIGTGGESFWYSADAFIVGNNGLTVNYITAAEAAFATEEPVPGGQFSFTRLRIRIDVPQPGIYTLVHPYGEKQWTVDVVDVGNEINETLDISFTPNLAQSSSFNAVGPFLQWDATAPAAPAGFIGDFNVGHTVTGSPCNTNFIRLSGTNLDGTPIAGGIDGSGADALESTEFFVQGKIFTGLFRAPLAVQRATFNRSDAADAQLEVFATVPGGIATTAVSVAETGTPVRLLAPAALAGNVVDGFFASAALSTANPAAMPNSVAVTAADTAAVAGALPTTLLVKAVDNVVITQADYDVAAKVLTVNATSSDTRAGGPLLTVYETQSPVGIAQTTNAPPFQVTVVSASGGTATATVNVVATPLPLAPTALSGTASAFNSVSLSWTDGSTNEAGFRIKRNGVVVGTVGPNVTTFVNNTGVIENTAYNYEVVAYNAAGESEAAAVSVSTPVAPLNAPAVTSLIALSNSSVRINWADNSNNEAGFRVVRTRTDVASAPVTTQLAAGVITLTQTGLVAGATYSYQVVAFRTPANSTTEQTSASAESTIAVPLGATLNAPSGLATTRLSGTSVRLLWADQSSLETGYRVQRSTATVNATTGVTTAGATFATTTSPNGNIAANATLYNNTGLAQNTMYTYRVNAVDGTTQGPTAQIFYYSGTLPTVSGTGTNATTVVGRVVPRWTRSTNVAVAGYTLQRCTLNNTTVCTAAGPWTDINIAGRNTNLYNDDGLVTGRRYSYRIRTVNAAINQAGNYSAIFSALAR</sequence>
<evidence type="ECO:0000256" key="1">
    <source>
        <dbReference type="ARBA" id="ARBA00022737"/>
    </source>
</evidence>
<feature type="signal peptide" evidence="2">
    <location>
        <begin position="1"/>
        <end position="21"/>
    </location>
</feature>
<dbReference type="KEGG" id="lch:Lcho_2202"/>
<feature type="chain" id="PRO_5002772751" evidence="2">
    <location>
        <begin position="22"/>
        <end position="841"/>
    </location>
</feature>
<protein>
    <submittedName>
        <fullName evidence="4">Fibronectin type III domain protein</fullName>
    </submittedName>
</protein>
<evidence type="ECO:0000259" key="3">
    <source>
        <dbReference type="PROSITE" id="PS50853"/>
    </source>
</evidence>
<dbReference type="InterPro" id="IPR013783">
    <property type="entry name" value="Ig-like_fold"/>
</dbReference>
<evidence type="ECO:0000313" key="5">
    <source>
        <dbReference type="Proteomes" id="UP000001693"/>
    </source>
</evidence>
<dbReference type="Proteomes" id="UP000001693">
    <property type="component" value="Chromosome"/>
</dbReference>
<feature type="domain" description="Fibronectin type-III" evidence="3">
    <location>
        <begin position="637"/>
        <end position="742"/>
    </location>
</feature>
<dbReference type="PANTHER" id="PTHR46708:SF2">
    <property type="entry name" value="FIBRONECTIN TYPE-III DOMAIN-CONTAINING PROTEIN"/>
    <property type="match status" value="1"/>
</dbReference>
<accession>B1Y3E0</accession>
<dbReference type="HOGENOM" id="CLU_343158_0_0_4"/>
<dbReference type="InterPro" id="IPR050991">
    <property type="entry name" value="ECM_Regulatory_Proteins"/>
</dbReference>
<dbReference type="SMART" id="SM00060">
    <property type="entry name" value="FN3"/>
    <property type="match status" value="4"/>
</dbReference>
<feature type="domain" description="Fibronectin type-III" evidence="3">
    <location>
        <begin position="449"/>
        <end position="535"/>
    </location>
</feature>
<dbReference type="RefSeq" id="WP_012347228.1">
    <property type="nucleotide sequence ID" value="NC_010524.1"/>
</dbReference>
<name>B1Y3E0_LEPCP</name>
<dbReference type="EMBL" id="CP001013">
    <property type="protein sequence ID" value="ACB34468.1"/>
    <property type="molecule type" value="Genomic_DNA"/>
</dbReference>
<dbReference type="OrthoDB" id="9805159at2"/>
<keyword evidence="5" id="KW-1185">Reference proteome</keyword>
<dbReference type="CDD" id="cd00063">
    <property type="entry name" value="FN3"/>
    <property type="match status" value="1"/>
</dbReference>
<gene>
    <name evidence="4" type="ordered locus">Lcho_2202</name>
</gene>